<organism evidence="6 7">
    <name type="scientific">Rubellimicrobium roseum</name>
    <dbReference type="NCBI Taxonomy" id="687525"/>
    <lineage>
        <taxon>Bacteria</taxon>
        <taxon>Pseudomonadati</taxon>
        <taxon>Pseudomonadota</taxon>
        <taxon>Alphaproteobacteria</taxon>
        <taxon>Rhodobacterales</taxon>
        <taxon>Roseobacteraceae</taxon>
        <taxon>Rubellimicrobium</taxon>
    </lineage>
</organism>
<dbReference type="FunFam" id="1.10.10.10:FF:000001">
    <property type="entry name" value="LysR family transcriptional regulator"/>
    <property type="match status" value="1"/>
</dbReference>
<dbReference type="InterPro" id="IPR005119">
    <property type="entry name" value="LysR_subst-bd"/>
</dbReference>
<evidence type="ECO:0000256" key="2">
    <source>
        <dbReference type="ARBA" id="ARBA00023015"/>
    </source>
</evidence>
<dbReference type="Gene3D" id="3.40.190.290">
    <property type="match status" value="1"/>
</dbReference>
<dbReference type="Pfam" id="PF03466">
    <property type="entry name" value="LysR_substrate"/>
    <property type="match status" value="1"/>
</dbReference>
<keyword evidence="3" id="KW-0238">DNA-binding</keyword>
<dbReference type="Gene3D" id="1.10.10.10">
    <property type="entry name" value="Winged helix-like DNA-binding domain superfamily/Winged helix DNA-binding domain"/>
    <property type="match status" value="1"/>
</dbReference>
<feature type="domain" description="HTH lysR-type" evidence="5">
    <location>
        <begin position="1"/>
        <end position="59"/>
    </location>
</feature>
<accession>A0A5C4N4I6</accession>
<dbReference type="GO" id="GO:0006351">
    <property type="term" value="P:DNA-templated transcription"/>
    <property type="evidence" value="ECO:0007669"/>
    <property type="project" value="TreeGrafter"/>
</dbReference>
<dbReference type="SUPFAM" id="SSF53850">
    <property type="entry name" value="Periplasmic binding protein-like II"/>
    <property type="match status" value="1"/>
</dbReference>
<keyword evidence="7" id="KW-1185">Reference proteome</keyword>
<dbReference type="EMBL" id="VDFV01000106">
    <property type="protein sequence ID" value="TNC59404.1"/>
    <property type="molecule type" value="Genomic_DNA"/>
</dbReference>
<dbReference type="PANTHER" id="PTHR30537:SF31">
    <property type="entry name" value="TRANSCRIPTIONAL REGULATOR, LYSR FAMILY"/>
    <property type="match status" value="1"/>
</dbReference>
<proteinExistence type="inferred from homology"/>
<keyword evidence="4" id="KW-0804">Transcription</keyword>
<keyword evidence="2" id="KW-0805">Transcription regulation</keyword>
<dbReference type="InterPro" id="IPR058163">
    <property type="entry name" value="LysR-type_TF_proteobact-type"/>
</dbReference>
<dbReference type="OrthoDB" id="9813056at2"/>
<dbReference type="AlphaFoldDB" id="A0A5C4N4I6"/>
<gene>
    <name evidence="6" type="ORF">FHG71_22810</name>
</gene>
<name>A0A5C4N4I6_9RHOB</name>
<dbReference type="InterPro" id="IPR036388">
    <property type="entry name" value="WH-like_DNA-bd_sf"/>
</dbReference>
<dbReference type="InterPro" id="IPR000847">
    <property type="entry name" value="LysR_HTH_N"/>
</dbReference>
<dbReference type="SUPFAM" id="SSF46785">
    <property type="entry name" value="Winged helix' DNA-binding domain"/>
    <property type="match status" value="1"/>
</dbReference>
<dbReference type="PROSITE" id="PS50931">
    <property type="entry name" value="HTH_LYSR"/>
    <property type="match status" value="1"/>
</dbReference>
<evidence type="ECO:0000259" key="5">
    <source>
        <dbReference type="PROSITE" id="PS50931"/>
    </source>
</evidence>
<evidence type="ECO:0000256" key="1">
    <source>
        <dbReference type="ARBA" id="ARBA00009437"/>
    </source>
</evidence>
<reference evidence="6 7" key="1">
    <citation type="submission" date="2019-06" db="EMBL/GenBank/DDBJ databases">
        <authorList>
            <person name="Jiang L."/>
        </authorList>
    </citation>
    <scope>NUCLEOTIDE SEQUENCE [LARGE SCALE GENOMIC DNA]</scope>
    <source>
        <strain evidence="6 7">YIM 48858</strain>
    </source>
</reference>
<comment type="similarity">
    <text evidence="1">Belongs to the LysR transcriptional regulatory family.</text>
</comment>
<dbReference type="GO" id="GO:0003700">
    <property type="term" value="F:DNA-binding transcription factor activity"/>
    <property type="evidence" value="ECO:0007669"/>
    <property type="project" value="InterPro"/>
</dbReference>
<dbReference type="GO" id="GO:0043565">
    <property type="term" value="F:sequence-specific DNA binding"/>
    <property type="evidence" value="ECO:0007669"/>
    <property type="project" value="TreeGrafter"/>
</dbReference>
<comment type="caution">
    <text evidence="6">The sequence shown here is derived from an EMBL/GenBank/DDBJ whole genome shotgun (WGS) entry which is preliminary data.</text>
</comment>
<sequence>MQDLNDLAFFHAVATHQGFSAAARATGLPKATLSKRVALLEERLGLRLLERTTRQLRLTDVGQSVYEQVEAMLAGAEAAQAVAARAQAEPNGMVRVSCPQGLIQDLLIDILPGFMSRHPKVRVQLKVLNRRADLVEDGVDIALRARASLDTDPNLIMRTLGRSSMVLVASPELLAGIEGEITIDRLGELPCLSMDGERDEVHWELIGPGGETRAIVHRPRLICTSFDVLRAAALAGVGVAHLPEHVARAAIASGRLVHLLPEWHSAFGVIHAVFSSRKQLVPAVRALIDHLAAEVPRRAFPL</sequence>
<dbReference type="InterPro" id="IPR036390">
    <property type="entry name" value="WH_DNA-bd_sf"/>
</dbReference>
<dbReference type="Pfam" id="PF00126">
    <property type="entry name" value="HTH_1"/>
    <property type="match status" value="1"/>
</dbReference>
<evidence type="ECO:0000256" key="3">
    <source>
        <dbReference type="ARBA" id="ARBA00023125"/>
    </source>
</evidence>
<evidence type="ECO:0000313" key="7">
    <source>
        <dbReference type="Proteomes" id="UP000305709"/>
    </source>
</evidence>
<evidence type="ECO:0000256" key="4">
    <source>
        <dbReference type="ARBA" id="ARBA00023163"/>
    </source>
</evidence>
<evidence type="ECO:0000313" key="6">
    <source>
        <dbReference type="EMBL" id="TNC59404.1"/>
    </source>
</evidence>
<protein>
    <submittedName>
        <fullName evidence="6">LysR family transcriptional regulator</fullName>
    </submittedName>
</protein>
<dbReference type="Proteomes" id="UP000305709">
    <property type="component" value="Unassembled WGS sequence"/>
</dbReference>
<dbReference type="PANTHER" id="PTHR30537">
    <property type="entry name" value="HTH-TYPE TRANSCRIPTIONAL REGULATOR"/>
    <property type="match status" value="1"/>
</dbReference>
<dbReference type="RefSeq" id="WP_139084075.1">
    <property type="nucleotide sequence ID" value="NZ_VDFV01000106.1"/>
</dbReference>